<sequence length="479" mass="53686">MTSNLKYQAIILGGFNELGTRRVGREFFYLDVSVPFNTQNILWHDLTSINIIPAHLAAASVKGGAQNNTLFLYGGMPYDNTETMALIYAFDARSYSWGIPKMFDVNIGRKDNLKGIVDDKGKMYMFGGNSGVNLNDNRNDMIIFDTINLDWKIGSSINAPSPRCVFGSTLISDHLIIYIGGYDKVALSLNEVYLYDTIDDNWSTKKTSGKIPSNRNSFSVVLGLDGQRVIIFGGAKEYENLQSQNALYVLNLINYEWYIPKISGKIPSPRRWHEANVIGKYMVVSFGQGYEDNDILLLDISDNEEYIWTDNFDPTDPIDPIIGPSPKITSKDSPTKPSKVQPTASPTQTTTTPLNESAVIGIAIAVGFFVAFSVIYLYRWNKNRRESDNHENTRPTTPDNTYGQRPPRRSNYEPGMIPETPPSNNAYTHGFPPERINNNEQGMIPYSGGSMIPSHTNMSISANTYGQQTNHEQDPLYLR</sequence>
<feature type="transmembrane region" description="Helical" evidence="4">
    <location>
        <begin position="358"/>
        <end position="378"/>
    </location>
</feature>
<proteinExistence type="predicted"/>
<dbReference type="Gene3D" id="2.120.10.80">
    <property type="entry name" value="Kelch-type beta propeller"/>
    <property type="match status" value="1"/>
</dbReference>
<feature type="compositionally biased region" description="Polar residues" evidence="3">
    <location>
        <begin position="394"/>
        <end position="403"/>
    </location>
</feature>
<dbReference type="Pfam" id="PF24681">
    <property type="entry name" value="Kelch_KLHDC2_KLHL20_DRC7"/>
    <property type="match status" value="1"/>
</dbReference>
<dbReference type="OrthoDB" id="1932706at2759"/>
<evidence type="ECO:0000313" key="5">
    <source>
        <dbReference type="EMBL" id="CAG8456562.1"/>
    </source>
</evidence>
<dbReference type="InterPro" id="IPR015915">
    <property type="entry name" value="Kelch-typ_b-propeller"/>
</dbReference>
<evidence type="ECO:0000256" key="1">
    <source>
        <dbReference type="ARBA" id="ARBA00022441"/>
    </source>
</evidence>
<keyword evidence="1" id="KW-0880">Kelch repeat</keyword>
<feature type="region of interest" description="Disordered" evidence="3">
    <location>
        <begin position="386"/>
        <end position="450"/>
    </location>
</feature>
<keyword evidence="4" id="KW-1133">Transmembrane helix</keyword>
<dbReference type="EMBL" id="CAJVPQ010000201">
    <property type="protein sequence ID" value="CAG8456562.1"/>
    <property type="molecule type" value="Genomic_DNA"/>
</dbReference>
<evidence type="ECO:0000256" key="3">
    <source>
        <dbReference type="SAM" id="MobiDB-lite"/>
    </source>
</evidence>
<dbReference type="SUPFAM" id="SSF117281">
    <property type="entry name" value="Kelch motif"/>
    <property type="match status" value="1"/>
</dbReference>
<keyword evidence="6" id="KW-1185">Reference proteome</keyword>
<dbReference type="AlphaFoldDB" id="A0A9N8YXN4"/>
<keyword evidence="4" id="KW-0812">Transmembrane</keyword>
<evidence type="ECO:0000256" key="4">
    <source>
        <dbReference type="SAM" id="Phobius"/>
    </source>
</evidence>
<keyword evidence="2" id="KW-0677">Repeat</keyword>
<feature type="compositionally biased region" description="Low complexity" evidence="3">
    <location>
        <begin position="341"/>
        <end position="352"/>
    </location>
</feature>
<keyword evidence="4" id="KW-0472">Membrane</keyword>
<protein>
    <submittedName>
        <fullName evidence="5">11834_t:CDS:1</fullName>
    </submittedName>
</protein>
<evidence type="ECO:0000256" key="2">
    <source>
        <dbReference type="ARBA" id="ARBA00022737"/>
    </source>
</evidence>
<comment type="caution">
    <text evidence="5">The sequence shown here is derived from an EMBL/GenBank/DDBJ whole genome shotgun (WGS) entry which is preliminary data.</text>
</comment>
<gene>
    <name evidence="5" type="ORF">FCALED_LOCUS1529</name>
</gene>
<feature type="compositionally biased region" description="Low complexity" evidence="3">
    <location>
        <begin position="317"/>
        <end position="328"/>
    </location>
</feature>
<evidence type="ECO:0000313" key="6">
    <source>
        <dbReference type="Proteomes" id="UP000789570"/>
    </source>
</evidence>
<dbReference type="Proteomes" id="UP000789570">
    <property type="component" value="Unassembled WGS sequence"/>
</dbReference>
<dbReference type="PANTHER" id="PTHR46093">
    <property type="entry name" value="ACYL-COA-BINDING DOMAIN-CONTAINING PROTEIN 5"/>
    <property type="match status" value="1"/>
</dbReference>
<reference evidence="5" key="1">
    <citation type="submission" date="2021-06" db="EMBL/GenBank/DDBJ databases">
        <authorList>
            <person name="Kallberg Y."/>
            <person name="Tangrot J."/>
            <person name="Rosling A."/>
        </authorList>
    </citation>
    <scope>NUCLEOTIDE SEQUENCE</scope>
    <source>
        <strain evidence="5">UK204</strain>
    </source>
</reference>
<accession>A0A9N8YXN4</accession>
<dbReference type="PANTHER" id="PTHR46093:SF18">
    <property type="entry name" value="FIBRONECTIN TYPE-III DOMAIN-CONTAINING PROTEIN"/>
    <property type="match status" value="1"/>
</dbReference>
<feature type="region of interest" description="Disordered" evidence="3">
    <location>
        <begin position="317"/>
        <end position="352"/>
    </location>
</feature>
<organism evidence="5 6">
    <name type="scientific">Funneliformis caledonium</name>
    <dbReference type="NCBI Taxonomy" id="1117310"/>
    <lineage>
        <taxon>Eukaryota</taxon>
        <taxon>Fungi</taxon>
        <taxon>Fungi incertae sedis</taxon>
        <taxon>Mucoromycota</taxon>
        <taxon>Glomeromycotina</taxon>
        <taxon>Glomeromycetes</taxon>
        <taxon>Glomerales</taxon>
        <taxon>Glomeraceae</taxon>
        <taxon>Funneliformis</taxon>
    </lineage>
</organism>
<name>A0A9N8YXN4_9GLOM</name>